<dbReference type="EMBL" id="JAVHUL010000001">
    <property type="protein sequence ID" value="MDQ7916086.1"/>
    <property type="molecule type" value="Genomic_DNA"/>
</dbReference>
<accession>A0ABU0ZYM9</accession>
<gene>
    <name evidence="1" type="ORF">RBU60_00720</name>
</gene>
<organism evidence="1 2">
    <name type="scientific">Mesonia profundi</name>
    <dbReference type="NCBI Taxonomy" id="3070998"/>
    <lineage>
        <taxon>Bacteria</taxon>
        <taxon>Pseudomonadati</taxon>
        <taxon>Bacteroidota</taxon>
        <taxon>Flavobacteriia</taxon>
        <taxon>Flavobacteriales</taxon>
        <taxon>Flavobacteriaceae</taxon>
        <taxon>Mesonia</taxon>
    </lineage>
</organism>
<protein>
    <recommendedName>
        <fullName evidence="3">Glycosyltransferase</fullName>
    </recommendedName>
</protein>
<proteinExistence type="predicted"/>
<name>A0ABU0ZYM9_9FLAO</name>
<reference evidence="1 2" key="1">
    <citation type="submission" date="2023-08" db="EMBL/GenBank/DDBJ databases">
        <title>Mesonia sp. MT50, isolated from deep-sea sediment of the Mariana Trench.</title>
        <authorList>
            <person name="Fu H."/>
        </authorList>
    </citation>
    <scope>NUCLEOTIDE SEQUENCE [LARGE SCALE GENOMIC DNA]</scope>
    <source>
        <strain evidence="1 2">MT50</strain>
    </source>
</reference>
<keyword evidence="2" id="KW-1185">Reference proteome</keyword>
<evidence type="ECO:0000313" key="1">
    <source>
        <dbReference type="EMBL" id="MDQ7916086.1"/>
    </source>
</evidence>
<comment type="caution">
    <text evidence="1">The sequence shown here is derived from an EMBL/GenBank/DDBJ whole genome shotgun (WGS) entry which is preliminary data.</text>
</comment>
<dbReference type="Proteomes" id="UP001230915">
    <property type="component" value="Unassembled WGS sequence"/>
</dbReference>
<evidence type="ECO:0000313" key="2">
    <source>
        <dbReference type="Proteomes" id="UP001230915"/>
    </source>
</evidence>
<evidence type="ECO:0008006" key="3">
    <source>
        <dbReference type="Google" id="ProtNLM"/>
    </source>
</evidence>
<dbReference type="RefSeq" id="WP_308862693.1">
    <property type="nucleotide sequence ID" value="NZ_JAVHUL010000001.1"/>
</dbReference>
<sequence length="392" mass="45480">MKLVIVSIFSKNENPIAKKFGESIIHHFQNARKLNEIVVITNSDFPVSLSEKNLKIIPDHTFDSLKNSLKVLKIIRREKPDAIYFNIDFLDQNIKTGIYFFKFLIPIFFSFKKIPSILFLNNYREELDLNHAKFSGDYFNAKGFKIKKYILFKILPKVNLVSLPNSKDFNSFHKNYPNYPLKHSPYVRTVRSSLPNFLNDENDLLKINTYLGNKPHQELTFLVQALSNSKNINIEIALSTNPDTFVLENFISENNIPPTIKIVNYFSINYFEFIKNGKMVLFLNPLALKDKDLLLNVSLLGKPILAPNEKNASIQMREEGYSAHYYTPRNENSLYRGIFTVYNSKSYGFKLAKKNYSIASQNTLDTITSYYIDLYTNYNNKKKTTSLNNSKV</sequence>